<evidence type="ECO:0000256" key="2">
    <source>
        <dbReference type="ARBA" id="ARBA00022692"/>
    </source>
</evidence>
<dbReference type="InterPro" id="IPR051598">
    <property type="entry name" value="TSUP/Inactive_protease-like"/>
</dbReference>
<organism evidence="6 7">
    <name type="scientific">Candidatus Methylopumilus universalis</name>
    <dbReference type="NCBI Taxonomy" id="2588536"/>
    <lineage>
        <taxon>Bacteria</taxon>
        <taxon>Pseudomonadati</taxon>
        <taxon>Pseudomonadota</taxon>
        <taxon>Betaproteobacteria</taxon>
        <taxon>Nitrosomonadales</taxon>
        <taxon>Methylophilaceae</taxon>
        <taxon>Candidatus Methylopumilus</taxon>
    </lineage>
</organism>
<feature type="transmembrane region" description="Helical" evidence="5">
    <location>
        <begin position="78"/>
        <end position="102"/>
    </location>
</feature>
<dbReference type="GeneID" id="66284737"/>
<dbReference type="Proteomes" id="UP000314901">
    <property type="component" value="Chromosome"/>
</dbReference>
<evidence type="ECO:0000313" key="6">
    <source>
        <dbReference type="EMBL" id="QDC40943.1"/>
    </source>
</evidence>
<comment type="subcellular location">
    <subcellularLocation>
        <location evidence="5">Cell membrane</location>
        <topology evidence="5">Multi-pass membrane protein</topology>
    </subcellularLocation>
    <subcellularLocation>
        <location evidence="1">Membrane</location>
        <topology evidence="1">Multi-pass membrane protein</topology>
    </subcellularLocation>
</comment>
<dbReference type="PANTHER" id="PTHR43701">
    <property type="entry name" value="MEMBRANE TRANSPORTER PROTEIN MJ0441-RELATED"/>
    <property type="match status" value="1"/>
</dbReference>
<dbReference type="AlphaFoldDB" id="A0AAX1EYU3"/>
<evidence type="ECO:0000256" key="5">
    <source>
        <dbReference type="RuleBase" id="RU363041"/>
    </source>
</evidence>
<dbReference type="EMBL" id="CP040953">
    <property type="protein sequence ID" value="QDC40943.1"/>
    <property type="molecule type" value="Genomic_DNA"/>
</dbReference>
<dbReference type="RefSeq" id="WP_139867365.1">
    <property type="nucleotide sequence ID" value="NZ_CP040949.1"/>
</dbReference>
<accession>A0AAX1EYU3</accession>
<keyword evidence="5" id="KW-1003">Cell membrane</keyword>
<keyword evidence="2 5" id="KW-0812">Transmembrane</keyword>
<gene>
    <name evidence="6" type="ORF">FIT94_02470</name>
</gene>
<feature type="transmembrane region" description="Helical" evidence="5">
    <location>
        <begin position="147"/>
        <end position="166"/>
    </location>
</feature>
<evidence type="ECO:0000256" key="3">
    <source>
        <dbReference type="ARBA" id="ARBA00022989"/>
    </source>
</evidence>
<evidence type="ECO:0000313" key="7">
    <source>
        <dbReference type="Proteomes" id="UP000314901"/>
    </source>
</evidence>
<feature type="transmembrane region" description="Helical" evidence="5">
    <location>
        <begin position="247"/>
        <end position="265"/>
    </location>
</feature>
<evidence type="ECO:0000256" key="1">
    <source>
        <dbReference type="ARBA" id="ARBA00004141"/>
    </source>
</evidence>
<feature type="transmembrane region" description="Helical" evidence="5">
    <location>
        <begin position="178"/>
        <end position="197"/>
    </location>
</feature>
<dbReference type="Pfam" id="PF01925">
    <property type="entry name" value="TauE"/>
    <property type="match status" value="1"/>
</dbReference>
<comment type="similarity">
    <text evidence="5">Belongs to the 4-toluene sulfonate uptake permease (TSUP) (TC 2.A.102) family.</text>
</comment>
<name>A0AAX1EYU3_9PROT</name>
<dbReference type="InterPro" id="IPR002781">
    <property type="entry name" value="TM_pro_TauE-like"/>
</dbReference>
<protein>
    <recommendedName>
        <fullName evidence="5">Probable membrane transporter protein</fullName>
    </recommendedName>
</protein>
<sequence length="321" mass="34301">MRINRNSEYSGSKQDKEHLKFGLPPSDLDTNILKFNRKIFLSVLILIAIAIVIWLLGLTSEEKINITSFASDVIASDLFYLALLVGLLAQLVDGSLGMAYGITSSSFLIGIGASPAAASGAVHIAEIFTTAFSGISHIKFGNVRKDLFKKLVVPGVLGGIIGAYILTSIDGKSIKPYITAYLLIMGLFILRKAFVLVKNHDQKIKHVRKLAFSGGFLDAIGGGGWGPVVTSTLIGQGNSPRHTIGSVNTAEFFVSFATGITFMLLGGIDHWIFVVGLIIGGLFSAPFAAYLTSKLSTKQLLIAVGLLITGVSIFNLYKIFG</sequence>
<reference evidence="6 7" key="1">
    <citation type="journal article" date="2019" name="ISME J.">
        <title>Evolution in action: habitat transition from sediment to the pelagial leads to genome streamlining in Methylophilaceae.</title>
        <authorList>
            <person name="Salcher M."/>
            <person name="Schaefle D."/>
            <person name="Kaspar M."/>
            <person name="Neuenschwander S.M."/>
            <person name="Ghai R."/>
        </authorList>
    </citation>
    <scope>NUCLEOTIDE SEQUENCE [LARGE SCALE GENOMIC DNA]</scope>
    <source>
        <strain evidence="6 7">MMS-RVI-51</strain>
    </source>
</reference>
<proteinExistence type="inferred from homology"/>
<feature type="transmembrane region" description="Helical" evidence="5">
    <location>
        <begin position="271"/>
        <end position="293"/>
    </location>
</feature>
<evidence type="ECO:0000256" key="4">
    <source>
        <dbReference type="ARBA" id="ARBA00023136"/>
    </source>
</evidence>
<dbReference type="GO" id="GO:0005886">
    <property type="term" value="C:plasma membrane"/>
    <property type="evidence" value="ECO:0007669"/>
    <property type="project" value="UniProtKB-SubCell"/>
</dbReference>
<dbReference type="PANTHER" id="PTHR43701:SF12">
    <property type="entry name" value="MEMBRANE TRANSPORTER PROTEIN YTNM-RELATED"/>
    <property type="match status" value="1"/>
</dbReference>
<feature type="transmembrane region" description="Helical" evidence="5">
    <location>
        <begin position="300"/>
        <end position="320"/>
    </location>
</feature>
<keyword evidence="3 5" id="KW-1133">Transmembrane helix</keyword>
<keyword evidence="4 5" id="KW-0472">Membrane</keyword>
<dbReference type="KEGG" id="muv:FIT94_02470"/>
<feature type="transmembrane region" description="Helical" evidence="5">
    <location>
        <begin position="39"/>
        <end position="58"/>
    </location>
</feature>